<comment type="cofactor">
    <cofactor evidence="1">
        <name>Mg(2+)</name>
        <dbReference type="ChEBI" id="CHEBI:18420"/>
    </cofactor>
</comment>
<accession>A0A6B8RQM8</accession>
<gene>
    <name evidence="4" type="ORF">EHS13_25520</name>
</gene>
<dbReference type="InterPro" id="IPR051400">
    <property type="entry name" value="HAD-like_hydrolase"/>
</dbReference>
<dbReference type="PANTHER" id="PTHR46470">
    <property type="entry name" value="N-ACYLNEURAMINATE-9-PHOSPHATASE"/>
    <property type="match status" value="1"/>
</dbReference>
<dbReference type="NCBIfam" id="TIGR01509">
    <property type="entry name" value="HAD-SF-IA-v3"/>
    <property type="match status" value="1"/>
</dbReference>
<dbReference type="GO" id="GO:0044281">
    <property type="term" value="P:small molecule metabolic process"/>
    <property type="evidence" value="ECO:0007669"/>
    <property type="project" value="UniProtKB-ARBA"/>
</dbReference>
<reference evidence="5" key="1">
    <citation type="submission" date="2018-11" db="EMBL/GenBank/DDBJ databases">
        <title>Complete genome sequence of Paenibacillus sp. ML311-T8.</title>
        <authorList>
            <person name="Nam Y.-D."/>
            <person name="Kang J."/>
            <person name="Chung W.-H."/>
            <person name="Park Y.S."/>
        </authorList>
    </citation>
    <scope>NUCLEOTIDE SEQUENCE [LARGE SCALE GENOMIC DNA]</scope>
    <source>
        <strain evidence="5">ML311-T8</strain>
    </source>
</reference>
<evidence type="ECO:0000313" key="4">
    <source>
        <dbReference type="EMBL" id="QGQ98012.1"/>
    </source>
</evidence>
<dbReference type="RefSeq" id="WP_155703106.1">
    <property type="nucleotide sequence ID" value="NZ_CP034235.1"/>
</dbReference>
<dbReference type="OrthoDB" id="25198at2"/>
<dbReference type="NCBIfam" id="TIGR01549">
    <property type="entry name" value="HAD-SF-IA-v1"/>
    <property type="match status" value="1"/>
</dbReference>
<proteinExistence type="predicted"/>
<dbReference type="SFLD" id="SFLDG01129">
    <property type="entry name" value="C1.5:_HAD__Beta-PGM__Phosphata"/>
    <property type="match status" value="1"/>
</dbReference>
<dbReference type="Gene3D" id="3.40.50.1000">
    <property type="entry name" value="HAD superfamily/HAD-like"/>
    <property type="match status" value="1"/>
</dbReference>
<dbReference type="SFLD" id="SFLDS00003">
    <property type="entry name" value="Haloacid_Dehalogenase"/>
    <property type="match status" value="1"/>
</dbReference>
<keyword evidence="5" id="KW-1185">Reference proteome</keyword>
<organism evidence="4 5">
    <name type="scientific">Paenibacillus psychroresistens</name>
    <dbReference type="NCBI Taxonomy" id="1778678"/>
    <lineage>
        <taxon>Bacteria</taxon>
        <taxon>Bacillati</taxon>
        <taxon>Bacillota</taxon>
        <taxon>Bacilli</taxon>
        <taxon>Bacillales</taxon>
        <taxon>Paenibacillaceae</taxon>
        <taxon>Paenibacillus</taxon>
    </lineage>
</organism>
<dbReference type="PRINTS" id="PR00413">
    <property type="entry name" value="HADHALOGNASE"/>
</dbReference>
<sequence length="224" mass="25922">MFDKARIRWIFFDIGETLVDETKPIRDILEQFIQASHQLGYSFQLQEVEQAMMYYHSQLCEHPMREVMSQLVPSEKHRAEIRQYMKYKKDLEEPFPEAREVLQQLTGLFQMGIIANQNAGTVERLKRYGLLEYFSIVCSSAEDGITKPDPQFFELALERAKCDAQHAVMIGDRLDNDIHPAKRLGMQAIWIKQGLAREQKIMDPLTAPDLVIHGLKELVGILKG</sequence>
<dbReference type="InterPro" id="IPR006439">
    <property type="entry name" value="HAD-SF_hydro_IA"/>
</dbReference>
<dbReference type="Pfam" id="PF00702">
    <property type="entry name" value="Hydrolase"/>
    <property type="match status" value="1"/>
</dbReference>
<name>A0A6B8RQM8_9BACL</name>
<dbReference type="EMBL" id="CP034235">
    <property type="protein sequence ID" value="QGQ98012.1"/>
    <property type="molecule type" value="Genomic_DNA"/>
</dbReference>
<dbReference type="KEGG" id="ppsc:EHS13_25520"/>
<evidence type="ECO:0000313" key="5">
    <source>
        <dbReference type="Proteomes" id="UP000426246"/>
    </source>
</evidence>
<evidence type="ECO:0000256" key="2">
    <source>
        <dbReference type="ARBA" id="ARBA00022801"/>
    </source>
</evidence>
<dbReference type="InterPro" id="IPR036412">
    <property type="entry name" value="HAD-like_sf"/>
</dbReference>
<dbReference type="Gene3D" id="1.10.150.520">
    <property type="match status" value="1"/>
</dbReference>
<dbReference type="AlphaFoldDB" id="A0A6B8RQM8"/>
<dbReference type="SUPFAM" id="SSF56784">
    <property type="entry name" value="HAD-like"/>
    <property type="match status" value="1"/>
</dbReference>
<keyword evidence="2 4" id="KW-0378">Hydrolase</keyword>
<dbReference type="Proteomes" id="UP000426246">
    <property type="component" value="Chromosome"/>
</dbReference>
<evidence type="ECO:0000256" key="3">
    <source>
        <dbReference type="ARBA" id="ARBA00022842"/>
    </source>
</evidence>
<dbReference type="GO" id="GO:0016787">
    <property type="term" value="F:hydrolase activity"/>
    <property type="evidence" value="ECO:0007669"/>
    <property type="project" value="UniProtKB-KW"/>
</dbReference>
<keyword evidence="3" id="KW-0460">Magnesium</keyword>
<evidence type="ECO:0000256" key="1">
    <source>
        <dbReference type="ARBA" id="ARBA00001946"/>
    </source>
</evidence>
<protein>
    <submittedName>
        <fullName evidence="4">HAD family hydrolase</fullName>
    </submittedName>
</protein>
<dbReference type="InterPro" id="IPR023214">
    <property type="entry name" value="HAD_sf"/>
</dbReference>